<accession>A0A8J4E9X6</accession>
<proteinExistence type="predicted"/>
<keyword evidence="1" id="KW-1133">Transmembrane helix</keyword>
<feature type="transmembrane region" description="Helical" evidence="1">
    <location>
        <begin position="105"/>
        <end position="125"/>
    </location>
</feature>
<organism evidence="2 3">
    <name type="scientific">Virgisporangium ochraceum</name>
    <dbReference type="NCBI Taxonomy" id="65505"/>
    <lineage>
        <taxon>Bacteria</taxon>
        <taxon>Bacillati</taxon>
        <taxon>Actinomycetota</taxon>
        <taxon>Actinomycetes</taxon>
        <taxon>Micromonosporales</taxon>
        <taxon>Micromonosporaceae</taxon>
        <taxon>Virgisporangium</taxon>
    </lineage>
</organism>
<keyword evidence="3" id="KW-1185">Reference proteome</keyword>
<dbReference type="EMBL" id="BOPH01000022">
    <property type="protein sequence ID" value="GIJ66909.1"/>
    <property type="molecule type" value="Genomic_DNA"/>
</dbReference>
<evidence type="ECO:0000313" key="2">
    <source>
        <dbReference type="EMBL" id="GIJ66909.1"/>
    </source>
</evidence>
<comment type="caution">
    <text evidence="2">The sequence shown here is derived from an EMBL/GenBank/DDBJ whole genome shotgun (WGS) entry which is preliminary data.</text>
</comment>
<dbReference type="AlphaFoldDB" id="A0A8J4E9X6"/>
<keyword evidence="1" id="KW-0812">Transmembrane</keyword>
<reference evidence="2" key="1">
    <citation type="submission" date="2021-01" db="EMBL/GenBank/DDBJ databases">
        <title>Whole genome shotgun sequence of Virgisporangium ochraceum NBRC 16418.</title>
        <authorList>
            <person name="Komaki H."/>
            <person name="Tamura T."/>
        </authorList>
    </citation>
    <scope>NUCLEOTIDE SEQUENCE</scope>
    <source>
        <strain evidence="2">NBRC 16418</strain>
    </source>
</reference>
<evidence type="ECO:0000313" key="3">
    <source>
        <dbReference type="Proteomes" id="UP000635606"/>
    </source>
</evidence>
<dbReference type="Proteomes" id="UP000635606">
    <property type="component" value="Unassembled WGS sequence"/>
</dbReference>
<feature type="transmembrane region" description="Helical" evidence="1">
    <location>
        <begin position="44"/>
        <end position="64"/>
    </location>
</feature>
<evidence type="ECO:0000256" key="1">
    <source>
        <dbReference type="SAM" id="Phobius"/>
    </source>
</evidence>
<name>A0A8J4E9X6_9ACTN</name>
<feature type="transmembrane region" description="Helical" evidence="1">
    <location>
        <begin position="79"/>
        <end position="98"/>
    </location>
</feature>
<keyword evidence="1" id="KW-0472">Membrane</keyword>
<protein>
    <submittedName>
        <fullName evidence="2">Uncharacterized protein</fullName>
    </submittedName>
</protein>
<sequence>MKPAVGLSSTTYDGRVLEAKETLTRLARALMNAVMHERRGRRRAGCALAAVLVVGWALVQAAWLNPTRLLVLEPLSNETVTLAIHAAAAALAVAAMLVGLRRPLALSLSTVVVSLSLLVAGVVVVNRHLYSDAEPGFRQTSEAVAATSPDGRFEVVTTVHRGDGDADFWYEEYHVESRAGLWSRRSDFLAVLHHPLGDGGPRVGSVRFGDGAVELSTSDGRQWTIPFDPDEVQVSEWLSMCDDGGTLCQGPLPVE</sequence>
<gene>
    <name evidence="2" type="ORF">Voc01_018260</name>
</gene>